<dbReference type="Proteomes" id="UP001499988">
    <property type="component" value="Unassembled WGS sequence"/>
</dbReference>
<evidence type="ECO:0000259" key="6">
    <source>
        <dbReference type="SMART" id="SM01144"/>
    </source>
</evidence>
<protein>
    <recommendedName>
        <fullName evidence="1">tRNA-uridine aminocarboxypropyltransferase</fullName>
        <ecNumber evidence="1">2.5.1.25</ecNumber>
    </recommendedName>
</protein>
<keyword evidence="3" id="KW-0949">S-adenosyl-L-methionine</keyword>
<dbReference type="PANTHER" id="PTHR21392">
    <property type="entry name" value="TRNA-URIDINE AMINOCARBOXYPROPYLTRANSFERASE 2"/>
    <property type="match status" value="1"/>
</dbReference>
<dbReference type="EMBL" id="BAABJZ010000090">
    <property type="protein sequence ID" value="GAA4893335.1"/>
    <property type="molecule type" value="Genomic_DNA"/>
</dbReference>
<accession>A0ABP9F5F2</accession>
<evidence type="ECO:0000256" key="4">
    <source>
        <dbReference type="ARBA" id="ARBA00022694"/>
    </source>
</evidence>
<feature type="domain" description="DTW" evidence="6">
    <location>
        <begin position="1"/>
        <end position="174"/>
    </location>
</feature>
<dbReference type="InterPro" id="IPR005636">
    <property type="entry name" value="DTW"/>
</dbReference>
<name>A0ABP9F5F2_9GAMM</name>
<dbReference type="Pfam" id="PF03942">
    <property type="entry name" value="DTW"/>
    <property type="match status" value="1"/>
</dbReference>
<dbReference type="PANTHER" id="PTHR21392:SF0">
    <property type="entry name" value="TRNA-URIDINE AMINOCARBOXYPROPYLTRANSFERASE 2"/>
    <property type="match status" value="1"/>
</dbReference>
<organism evidence="7 8">
    <name type="scientific">Ferrimonas pelagia</name>
    <dbReference type="NCBI Taxonomy" id="1177826"/>
    <lineage>
        <taxon>Bacteria</taxon>
        <taxon>Pseudomonadati</taxon>
        <taxon>Pseudomonadota</taxon>
        <taxon>Gammaproteobacteria</taxon>
        <taxon>Alteromonadales</taxon>
        <taxon>Ferrimonadaceae</taxon>
        <taxon>Ferrimonas</taxon>
    </lineage>
</organism>
<comment type="caution">
    <text evidence="7">The sequence shown here is derived from an EMBL/GenBank/DDBJ whole genome shotgun (WGS) entry which is preliminary data.</text>
</comment>
<dbReference type="EC" id="2.5.1.25" evidence="1"/>
<keyword evidence="4" id="KW-0819">tRNA processing</keyword>
<proteinExistence type="inferred from homology"/>
<sequence length="182" mass="20511">MKVCLCAHITPLHHHLPVQILIHPSELNAAKGTAKLTEKVLDHCQLWPGESADDLAPLRQHLADVPAFLLYPDEQAQPVETATLPPHSQLLVLDGTWRKTHKILQLNPWLQALPKLSFHTAPQGNYQIRKAHREDSLSTLEAIAYALEQLEGCDPSPLYHAFEALKQSQLAHMPAEVRTRYR</sequence>
<evidence type="ECO:0000256" key="5">
    <source>
        <dbReference type="ARBA" id="ARBA00034489"/>
    </source>
</evidence>
<evidence type="ECO:0000256" key="2">
    <source>
        <dbReference type="ARBA" id="ARBA00022679"/>
    </source>
</evidence>
<gene>
    <name evidence="7" type="ORF">GCM10023333_28210</name>
</gene>
<comment type="similarity">
    <text evidence="5">Belongs to the TDD superfamily. DTWD2 family.</text>
</comment>
<evidence type="ECO:0000313" key="8">
    <source>
        <dbReference type="Proteomes" id="UP001499988"/>
    </source>
</evidence>
<dbReference type="InterPro" id="IPR039262">
    <property type="entry name" value="DTWD2/TAPT"/>
</dbReference>
<keyword evidence="2" id="KW-0808">Transferase</keyword>
<keyword evidence="8" id="KW-1185">Reference proteome</keyword>
<evidence type="ECO:0000256" key="1">
    <source>
        <dbReference type="ARBA" id="ARBA00012386"/>
    </source>
</evidence>
<evidence type="ECO:0000256" key="3">
    <source>
        <dbReference type="ARBA" id="ARBA00022691"/>
    </source>
</evidence>
<evidence type="ECO:0000313" key="7">
    <source>
        <dbReference type="EMBL" id="GAA4893335.1"/>
    </source>
</evidence>
<reference evidence="8" key="1">
    <citation type="journal article" date="2019" name="Int. J. Syst. Evol. Microbiol.">
        <title>The Global Catalogue of Microorganisms (GCM) 10K type strain sequencing project: providing services to taxonomists for standard genome sequencing and annotation.</title>
        <authorList>
            <consortium name="The Broad Institute Genomics Platform"/>
            <consortium name="The Broad Institute Genome Sequencing Center for Infectious Disease"/>
            <person name="Wu L."/>
            <person name="Ma J."/>
        </authorList>
    </citation>
    <scope>NUCLEOTIDE SEQUENCE [LARGE SCALE GENOMIC DNA]</scope>
    <source>
        <strain evidence="8">JCM 18401</strain>
    </source>
</reference>
<dbReference type="SMART" id="SM01144">
    <property type="entry name" value="DTW"/>
    <property type="match status" value="1"/>
</dbReference>